<organism evidence="1 2">
    <name type="scientific">Pistacia atlantica</name>
    <dbReference type="NCBI Taxonomy" id="434234"/>
    <lineage>
        <taxon>Eukaryota</taxon>
        <taxon>Viridiplantae</taxon>
        <taxon>Streptophyta</taxon>
        <taxon>Embryophyta</taxon>
        <taxon>Tracheophyta</taxon>
        <taxon>Spermatophyta</taxon>
        <taxon>Magnoliopsida</taxon>
        <taxon>eudicotyledons</taxon>
        <taxon>Gunneridae</taxon>
        <taxon>Pentapetalae</taxon>
        <taxon>rosids</taxon>
        <taxon>malvids</taxon>
        <taxon>Sapindales</taxon>
        <taxon>Anacardiaceae</taxon>
        <taxon>Pistacia</taxon>
    </lineage>
</organism>
<accession>A0ACC1BBJ7</accession>
<name>A0ACC1BBJ7_9ROSI</name>
<dbReference type="Proteomes" id="UP001164250">
    <property type="component" value="Chromosome 5"/>
</dbReference>
<proteinExistence type="predicted"/>
<evidence type="ECO:0000313" key="2">
    <source>
        <dbReference type="Proteomes" id="UP001164250"/>
    </source>
</evidence>
<gene>
    <name evidence="1" type="ORF">Patl1_27252</name>
</gene>
<reference evidence="2" key="1">
    <citation type="journal article" date="2023" name="G3 (Bethesda)">
        <title>Genome assembly and association tests identify interacting loci associated with vigor, precocity, and sex in interspecific pistachio rootstocks.</title>
        <authorList>
            <person name="Palmer W."/>
            <person name="Jacygrad E."/>
            <person name="Sagayaradj S."/>
            <person name="Cavanaugh K."/>
            <person name="Han R."/>
            <person name="Bertier L."/>
            <person name="Beede B."/>
            <person name="Kafkas S."/>
            <person name="Golino D."/>
            <person name="Preece J."/>
            <person name="Michelmore R."/>
        </authorList>
    </citation>
    <scope>NUCLEOTIDE SEQUENCE [LARGE SCALE GENOMIC DNA]</scope>
</reference>
<protein>
    <submittedName>
        <fullName evidence="1">Uncharacterized protein</fullName>
    </submittedName>
</protein>
<evidence type="ECO:0000313" key="1">
    <source>
        <dbReference type="EMBL" id="KAJ0096303.1"/>
    </source>
</evidence>
<dbReference type="EMBL" id="CM047901">
    <property type="protein sequence ID" value="KAJ0096303.1"/>
    <property type="molecule type" value="Genomic_DNA"/>
</dbReference>
<keyword evidence="2" id="KW-1185">Reference proteome</keyword>
<sequence length="96" mass="10370">MFTGLWRLATLGLHSDRFVTSVGIRGGFVTIDAVGASHDRSTTSVGIRGGFVTIGFGSWQIDDDGDAWLRWGGNAMMVEDGDGWWPCDSVVMMLAD</sequence>
<comment type="caution">
    <text evidence="1">The sequence shown here is derived from an EMBL/GenBank/DDBJ whole genome shotgun (WGS) entry which is preliminary data.</text>
</comment>